<protein>
    <submittedName>
        <fullName evidence="2">Uncharacterized protein</fullName>
    </submittedName>
</protein>
<evidence type="ECO:0000256" key="1">
    <source>
        <dbReference type="SAM" id="MobiDB-lite"/>
    </source>
</evidence>
<feature type="region of interest" description="Disordered" evidence="1">
    <location>
        <begin position="63"/>
        <end position="83"/>
    </location>
</feature>
<comment type="caution">
    <text evidence="2">The sequence shown here is derived from an EMBL/GenBank/DDBJ whole genome shotgun (WGS) entry which is preliminary data.</text>
</comment>
<gene>
    <name evidence="2" type="ORF">CFAM422_004024</name>
</gene>
<proteinExistence type="predicted"/>
<name>A0A9P4XJ22_9HYPO</name>
<dbReference type="AlphaFoldDB" id="A0A9P4XJ22"/>
<evidence type="ECO:0000313" key="2">
    <source>
        <dbReference type="EMBL" id="KAF3073314.1"/>
    </source>
</evidence>
<reference evidence="2 3" key="1">
    <citation type="submission" date="2018-06" db="EMBL/GenBank/DDBJ databases">
        <title>Genome analysis of cellulolytic fungus Trichoderma lentiforme CFAM-422.</title>
        <authorList>
            <person name="Steindorff A.S."/>
            <person name="Formighieri E.F."/>
            <person name="Midorikawa G.E.O."/>
            <person name="Tamietti M.S."/>
            <person name="Ramos E.Z."/>
            <person name="Silva A.S."/>
            <person name="Bon E.P.S."/>
            <person name="Mendes T.D."/>
            <person name="Damaso M.C.T."/>
            <person name="Favaro L.C.L."/>
        </authorList>
    </citation>
    <scope>NUCLEOTIDE SEQUENCE [LARGE SCALE GENOMIC DNA]</scope>
    <source>
        <strain evidence="2 3">CFAM-422</strain>
    </source>
</reference>
<dbReference type="EMBL" id="QLNT01000006">
    <property type="protein sequence ID" value="KAF3073314.1"/>
    <property type="molecule type" value="Genomic_DNA"/>
</dbReference>
<sequence>MAQGKARRGKGMRPLVRCLSFGERRALVLFVLRRGANSSRAEPGWANGRCEGRCIYGYASDQRERSMTNERREDAAADREAEA</sequence>
<organism evidence="2 3">
    <name type="scientific">Trichoderma lentiforme</name>
    <dbReference type="NCBI Taxonomy" id="1567552"/>
    <lineage>
        <taxon>Eukaryota</taxon>
        <taxon>Fungi</taxon>
        <taxon>Dikarya</taxon>
        <taxon>Ascomycota</taxon>
        <taxon>Pezizomycotina</taxon>
        <taxon>Sordariomycetes</taxon>
        <taxon>Hypocreomycetidae</taxon>
        <taxon>Hypocreales</taxon>
        <taxon>Hypocreaceae</taxon>
        <taxon>Trichoderma</taxon>
    </lineage>
</organism>
<accession>A0A9P4XJ22</accession>
<dbReference type="Proteomes" id="UP000801864">
    <property type="component" value="Unassembled WGS sequence"/>
</dbReference>
<evidence type="ECO:0000313" key="3">
    <source>
        <dbReference type="Proteomes" id="UP000801864"/>
    </source>
</evidence>
<keyword evidence="3" id="KW-1185">Reference proteome</keyword>